<gene>
    <name evidence="1" type="ORF">ACFSL2_23050</name>
</gene>
<dbReference type="EMBL" id="JBHUHF010000001">
    <property type="protein sequence ID" value="MFD2028388.1"/>
    <property type="molecule type" value="Genomic_DNA"/>
</dbReference>
<organism evidence="1 2">
    <name type="scientific">Promicromonospora aerolata</name>
    <dbReference type="NCBI Taxonomy" id="195749"/>
    <lineage>
        <taxon>Bacteria</taxon>
        <taxon>Bacillati</taxon>
        <taxon>Actinomycetota</taxon>
        <taxon>Actinomycetes</taxon>
        <taxon>Micrococcales</taxon>
        <taxon>Promicromonosporaceae</taxon>
        <taxon>Promicromonospora</taxon>
    </lineage>
</organism>
<evidence type="ECO:0000313" key="2">
    <source>
        <dbReference type="Proteomes" id="UP001597338"/>
    </source>
</evidence>
<protein>
    <submittedName>
        <fullName evidence="1">Uncharacterized protein</fullName>
    </submittedName>
</protein>
<reference evidence="2" key="1">
    <citation type="journal article" date="2019" name="Int. J. Syst. Evol. Microbiol.">
        <title>The Global Catalogue of Microorganisms (GCM) 10K type strain sequencing project: providing services to taxonomists for standard genome sequencing and annotation.</title>
        <authorList>
            <consortium name="The Broad Institute Genomics Platform"/>
            <consortium name="The Broad Institute Genome Sequencing Center for Infectious Disease"/>
            <person name="Wu L."/>
            <person name="Ma J."/>
        </authorList>
    </citation>
    <scope>NUCLEOTIDE SEQUENCE [LARGE SCALE GENOMIC DNA]</scope>
    <source>
        <strain evidence="2">CCM 7043</strain>
    </source>
</reference>
<sequence length="131" mass="14322">MPYSVGALAALREIDPEMAVQLVVDLLGRPEYGARVENRSAGDRWASACFALPQGGYPYVEIHQFDEMVDVMTGQAEDLGIDVSFLPDSLVDWYPHTSEITLAEPVLLAVLGDGPRIWWDSVEGFALGEPA</sequence>
<keyword evidence="2" id="KW-1185">Reference proteome</keyword>
<accession>A0ABW4VFG5</accession>
<dbReference type="RefSeq" id="WP_377200078.1">
    <property type="nucleotide sequence ID" value="NZ_JBHUHF010000001.1"/>
</dbReference>
<dbReference type="Proteomes" id="UP001597338">
    <property type="component" value="Unassembled WGS sequence"/>
</dbReference>
<evidence type="ECO:0000313" key="1">
    <source>
        <dbReference type="EMBL" id="MFD2028388.1"/>
    </source>
</evidence>
<comment type="caution">
    <text evidence="1">The sequence shown here is derived from an EMBL/GenBank/DDBJ whole genome shotgun (WGS) entry which is preliminary data.</text>
</comment>
<name>A0ABW4VFG5_9MICO</name>
<proteinExistence type="predicted"/>